<dbReference type="EMBL" id="BK015706">
    <property type="protein sequence ID" value="DAE21063.1"/>
    <property type="molecule type" value="Genomic_DNA"/>
</dbReference>
<name>A0A8S5QP68_9CAUD</name>
<organism evidence="1">
    <name type="scientific">Siphoviridae sp. ct8LX107</name>
    <dbReference type="NCBI Taxonomy" id="2826169"/>
    <lineage>
        <taxon>Viruses</taxon>
        <taxon>Duplodnaviria</taxon>
        <taxon>Heunggongvirae</taxon>
        <taxon>Uroviricota</taxon>
        <taxon>Caudoviricetes</taxon>
    </lineage>
</organism>
<accession>A0A8S5QP68</accession>
<evidence type="ECO:0000313" key="1">
    <source>
        <dbReference type="EMBL" id="DAE21063.1"/>
    </source>
</evidence>
<protein>
    <submittedName>
        <fullName evidence="1">Uncharacterized protein</fullName>
    </submittedName>
</protein>
<reference evidence="1" key="1">
    <citation type="journal article" date="2021" name="Proc. Natl. Acad. Sci. U.S.A.">
        <title>A Catalog of Tens of Thousands of Viruses from Human Metagenomes Reveals Hidden Associations with Chronic Diseases.</title>
        <authorList>
            <person name="Tisza M.J."/>
            <person name="Buck C.B."/>
        </authorList>
    </citation>
    <scope>NUCLEOTIDE SEQUENCE</scope>
    <source>
        <strain evidence="1">Ct8LX107</strain>
    </source>
</reference>
<proteinExistence type="predicted"/>
<sequence>MKLSEMNGEELSVCLCKIAEPIERIGFDKKTTETFQKIADLSKSGMNNIQQTSMMIGKFVPLLLGDHKEDTFAILAAINGKTVEEIRSQKGVQTIKELKNALADPDLMDFFTSSVHTVGKL</sequence>